<dbReference type="RefSeq" id="WP_170150023.1">
    <property type="nucleotide sequence ID" value="NZ_RBIN01000004.1"/>
</dbReference>
<reference evidence="2 3" key="1">
    <citation type="submission" date="2018-10" db="EMBL/GenBank/DDBJ databases">
        <title>Genomic Encyclopedia of Type Strains, Phase IV (KMG-IV): sequencing the most valuable type-strain genomes for metagenomic binning, comparative biology and taxonomic classification.</title>
        <authorList>
            <person name="Goeker M."/>
        </authorList>
    </citation>
    <scope>NUCLEOTIDE SEQUENCE [LARGE SCALE GENOMIC DNA]</scope>
    <source>
        <strain evidence="2 3">DSM 23229</strain>
    </source>
</reference>
<dbReference type="InterPro" id="IPR058059">
    <property type="entry name" value="PA3496-like"/>
</dbReference>
<feature type="region of interest" description="Disordered" evidence="1">
    <location>
        <begin position="1"/>
        <end position="27"/>
    </location>
</feature>
<name>A0A420WX17_9GAMM</name>
<keyword evidence="3" id="KW-1185">Reference proteome</keyword>
<dbReference type="EMBL" id="RBIN01000004">
    <property type="protein sequence ID" value="RKR04264.1"/>
    <property type="molecule type" value="Genomic_DNA"/>
</dbReference>
<sequence>MSGELNTGDDFEAINDEQYSPPRPRKGELCARRRIEALLEERQLRQALADSWGSDEEE</sequence>
<accession>A0A420WX17</accession>
<dbReference type="AlphaFoldDB" id="A0A420WX17"/>
<dbReference type="InterPro" id="IPR058510">
    <property type="entry name" value="DUF8197"/>
</dbReference>
<organism evidence="2 3">
    <name type="scientific">Kushneria sinocarnis</name>
    <dbReference type="NCBI Taxonomy" id="595502"/>
    <lineage>
        <taxon>Bacteria</taxon>
        <taxon>Pseudomonadati</taxon>
        <taxon>Pseudomonadota</taxon>
        <taxon>Gammaproteobacteria</taxon>
        <taxon>Oceanospirillales</taxon>
        <taxon>Halomonadaceae</taxon>
        <taxon>Kushneria</taxon>
    </lineage>
</organism>
<comment type="caution">
    <text evidence="2">The sequence shown here is derived from an EMBL/GenBank/DDBJ whole genome shotgun (WGS) entry which is preliminary data.</text>
</comment>
<protein>
    <submittedName>
        <fullName evidence="2">Uncharacterized protein</fullName>
    </submittedName>
</protein>
<evidence type="ECO:0000313" key="3">
    <source>
        <dbReference type="Proteomes" id="UP000281975"/>
    </source>
</evidence>
<dbReference type="Proteomes" id="UP000281975">
    <property type="component" value="Unassembled WGS sequence"/>
</dbReference>
<evidence type="ECO:0000313" key="2">
    <source>
        <dbReference type="EMBL" id="RKR04264.1"/>
    </source>
</evidence>
<proteinExistence type="predicted"/>
<dbReference type="NCBIfam" id="NF046101">
    <property type="entry name" value="PA3496_fam"/>
    <property type="match status" value="1"/>
</dbReference>
<evidence type="ECO:0000256" key="1">
    <source>
        <dbReference type="SAM" id="MobiDB-lite"/>
    </source>
</evidence>
<dbReference type="Pfam" id="PF26620">
    <property type="entry name" value="DUF8197"/>
    <property type="match status" value="1"/>
</dbReference>
<gene>
    <name evidence="2" type="ORF">C7446_1468</name>
</gene>